<feature type="domain" description="PPM-type phosphatase" evidence="1">
    <location>
        <begin position="80"/>
        <end position="380"/>
    </location>
</feature>
<gene>
    <name evidence="2" type="ORF">PPRIM_AZ9-3.1.T1470044</name>
</gene>
<dbReference type="Pfam" id="PF00481">
    <property type="entry name" value="PP2C"/>
    <property type="match status" value="1"/>
</dbReference>
<dbReference type="AlphaFoldDB" id="A0A8S1Q820"/>
<dbReference type="SMART" id="SM00332">
    <property type="entry name" value="PP2Cc"/>
    <property type="match status" value="1"/>
</dbReference>
<dbReference type="PROSITE" id="PS51746">
    <property type="entry name" value="PPM_2"/>
    <property type="match status" value="1"/>
</dbReference>
<dbReference type="InterPro" id="IPR015655">
    <property type="entry name" value="PP2C"/>
</dbReference>
<evidence type="ECO:0000259" key="1">
    <source>
        <dbReference type="PROSITE" id="PS51746"/>
    </source>
</evidence>
<evidence type="ECO:0000313" key="3">
    <source>
        <dbReference type="Proteomes" id="UP000688137"/>
    </source>
</evidence>
<protein>
    <recommendedName>
        <fullName evidence="1">PPM-type phosphatase domain-containing protein</fullName>
    </recommendedName>
</protein>
<dbReference type="FunFam" id="3.60.40.10:FF:000051">
    <property type="entry name" value="Protein phosphatase 2C-like protein"/>
    <property type="match status" value="1"/>
</dbReference>
<evidence type="ECO:0000313" key="2">
    <source>
        <dbReference type="EMBL" id="CAD8111305.1"/>
    </source>
</evidence>
<comment type="caution">
    <text evidence="2">The sequence shown here is derived from an EMBL/GenBank/DDBJ whole genome shotgun (WGS) entry which is preliminary data.</text>
</comment>
<accession>A0A8S1Q820</accession>
<dbReference type="Proteomes" id="UP000688137">
    <property type="component" value="Unassembled WGS sequence"/>
</dbReference>
<reference evidence="2" key="1">
    <citation type="submission" date="2021-01" db="EMBL/GenBank/DDBJ databases">
        <authorList>
            <consortium name="Genoscope - CEA"/>
            <person name="William W."/>
        </authorList>
    </citation>
    <scope>NUCLEOTIDE SEQUENCE</scope>
</reference>
<organism evidence="2 3">
    <name type="scientific">Paramecium primaurelia</name>
    <dbReference type="NCBI Taxonomy" id="5886"/>
    <lineage>
        <taxon>Eukaryota</taxon>
        <taxon>Sar</taxon>
        <taxon>Alveolata</taxon>
        <taxon>Ciliophora</taxon>
        <taxon>Intramacronucleata</taxon>
        <taxon>Oligohymenophorea</taxon>
        <taxon>Peniculida</taxon>
        <taxon>Parameciidae</taxon>
        <taxon>Paramecium</taxon>
    </lineage>
</organism>
<dbReference type="GO" id="GO:0004722">
    <property type="term" value="F:protein serine/threonine phosphatase activity"/>
    <property type="evidence" value="ECO:0007669"/>
    <property type="project" value="InterPro"/>
</dbReference>
<dbReference type="PANTHER" id="PTHR47992">
    <property type="entry name" value="PROTEIN PHOSPHATASE"/>
    <property type="match status" value="1"/>
</dbReference>
<dbReference type="CDD" id="cd00143">
    <property type="entry name" value="PP2Cc"/>
    <property type="match status" value="1"/>
</dbReference>
<dbReference type="InterPro" id="IPR001932">
    <property type="entry name" value="PPM-type_phosphatase-like_dom"/>
</dbReference>
<proteinExistence type="predicted"/>
<name>A0A8S1Q820_PARPR</name>
<keyword evidence="3" id="KW-1185">Reference proteome</keyword>
<sequence>MQPNSISSPKFKVSRFNPYREHLKTQITHTSLLTLKPRASLPKIQKNTSQISQRSEIPLLKMQTMGSPLNQSFLLEMDKVYCVWHSETGIVGGEQKKHNQDAILVQNMKNYQLFIVCDGHGSSGHLVSNYVLNTLIQQIEQGMQRNQYMLQYNTQLHKTVIKGAFAKTSSLLEQSTLPIIRSGCTCNIVMLLQQNIVPADLGDFQQEFQKESVVYCANVGDSRAMMVSRGIRGGLIINQLSMDHRLDVVEERNRIKQKGGTIAQLQHNGQSVGPYRVWLDEMQGSGLAMSRSFGDTQMQSVGVTSEPTIYEQKVRPQDLFMVIASDGIWEYMTNQQVAKFVYEKYEQQDQAAQYLVQQAQQKWKENDVVVDDISCIVVFFNQSL</sequence>
<dbReference type="EMBL" id="CAJJDM010000151">
    <property type="protein sequence ID" value="CAD8111305.1"/>
    <property type="molecule type" value="Genomic_DNA"/>
</dbReference>